<evidence type="ECO:0000259" key="17">
    <source>
        <dbReference type="SMART" id="SM00482"/>
    </source>
</evidence>
<evidence type="ECO:0000259" key="15">
    <source>
        <dbReference type="SMART" id="SM00474"/>
    </source>
</evidence>
<dbReference type="InterPro" id="IPR008918">
    <property type="entry name" value="HhH2"/>
</dbReference>
<dbReference type="PANTHER" id="PTHR10133:SF27">
    <property type="entry name" value="DNA POLYMERASE NU"/>
    <property type="match status" value="1"/>
</dbReference>
<organism evidence="18">
    <name type="scientific">gut metagenome</name>
    <dbReference type="NCBI Taxonomy" id="749906"/>
    <lineage>
        <taxon>unclassified sequences</taxon>
        <taxon>metagenomes</taxon>
        <taxon>organismal metagenomes</taxon>
    </lineage>
</organism>
<dbReference type="SMART" id="SM00482">
    <property type="entry name" value="POLAc"/>
    <property type="match status" value="1"/>
</dbReference>
<dbReference type="FunFam" id="3.30.420.10:FF:000026">
    <property type="entry name" value="DNA polymerase I"/>
    <property type="match status" value="1"/>
</dbReference>
<evidence type="ECO:0000256" key="9">
    <source>
        <dbReference type="ARBA" id="ARBA00022839"/>
    </source>
</evidence>
<dbReference type="CDD" id="cd06139">
    <property type="entry name" value="DNA_polA_I_Ecoli_like_exo"/>
    <property type="match status" value="1"/>
</dbReference>
<feature type="domain" description="DNA-directed DNA polymerase family A palm" evidence="17">
    <location>
        <begin position="710"/>
        <end position="916"/>
    </location>
</feature>
<feature type="domain" description="5'-3' exonuclease" evidence="16">
    <location>
        <begin position="1"/>
        <end position="251"/>
    </location>
</feature>
<dbReference type="Gene3D" id="3.30.70.370">
    <property type="match status" value="1"/>
</dbReference>
<dbReference type="FunFam" id="1.20.1060.10:FF:000001">
    <property type="entry name" value="DNA polymerase I"/>
    <property type="match status" value="1"/>
</dbReference>
<dbReference type="GO" id="GO:0006302">
    <property type="term" value="P:double-strand break repair"/>
    <property type="evidence" value="ECO:0007669"/>
    <property type="project" value="TreeGrafter"/>
</dbReference>
<dbReference type="CDD" id="cd09898">
    <property type="entry name" value="H3TH_53EXO"/>
    <property type="match status" value="1"/>
</dbReference>
<dbReference type="InterPro" id="IPR012337">
    <property type="entry name" value="RNaseH-like_sf"/>
</dbReference>
<comment type="similarity">
    <text evidence="1">Belongs to the DNA polymerase type-A family.</text>
</comment>
<evidence type="ECO:0000256" key="13">
    <source>
        <dbReference type="ARBA" id="ARBA00049244"/>
    </source>
</evidence>
<evidence type="ECO:0000256" key="7">
    <source>
        <dbReference type="ARBA" id="ARBA00022763"/>
    </source>
</evidence>
<evidence type="ECO:0000256" key="12">
    <source>
        <dbReference type="ARBA" id="ARBA00023204"/>
    </source>
</evidence>
<dbReference type="PRINTS" id="PR00868">
    <property type="entry name" value="DNAPOLI"/>
</dbReference>
<reference evidence="18" key="1">
    <citation type="journal article" date="2012" name="PLoS ONE">
        <title>Gene sets for utilization of primary and secondary nutrition supplies in the distal gut of endangered iberian lynx.</title>
        <authorList>
            <person name="Alcaide M."/>
            <person name="Messina E."/>
            <person name="Richter M."/>
            <person name="Bargiela R."/>
            <person name="Peplies J."/>
            <person name="Huws S.A."/>
            <person name="Newbold C.J."/>
            <person name="Golyshin P.N."/>
            <person name="Simon M.A."/>
            <person name="Lopez G."/>
            <person name="Yakimov M.M."/>
            <person name="Ferrer M."/>
        </authorList>
    </citation>
    <scope>NUCLEOTIDE SEQUENCE</scope>
</reference>
<keyword evidence="11" id="KW-0238">DNA-binding</keyword>
<dbReference type="Gene3D" id="3.40.50.1010">
    <property type="entry name" value="5'-nuclease"/>
    <property type="match status" value="1"/>
</dbReference>
<evidence type="ECO:0000259" key="16">
    <source>
        <dbReference type="SMART" id="SM00475"/>
    </source>
</evidence>
<keyword evidence="10 18" id="KW-0239">DNA-directed DNA polymerase</keyword>
<dbReference type="SMART" id="SM00475">
    <property type="entry name" value="53EXOc"/>
    <property type="match status" value="1"/>
</dbReference>
<evidence type="ECO:0000256" key="6">
    <source>
        <dbReference type="ARBA" id="ARBA00022722"/>
    </source>
</evidence>
<dbReference type="Pfam" id="PF00476">
    <property type="entry name" value="DNA_pol_A"/>
    <property type="match status" value="1"/>
</dbReference>
<keyword evidence="6" id="KW-0540">Nuclease</keyword>
<evidence type="ECO:0000256" key="4">
    <source>
        <dbReference type="ARBA" id="ARBA00022695"/>
    </source>
</evidence>
<dbReference type="Gene3D" id="1.10.150.20">
    <property type="entry name" value="5' to 3' exonuclease, C-terminal subdomain"/>
    <property type="match status" value="2"/>
</dbReference>
<dbReference type="InterPro" id="IPR020046">
    <property type="entry name" value="5-3_exonucl_a-hlix_arch_N"/>
</dbReference>
<gene>
    <name evidence="18" type="ORF">EVA_16845</name>
</gene>
<dbReference type="EMBL" id="AMCI01006029">
    <property type="protein sequence ID" value="EJW95047.1"/>
    <property type="molecule type" value="Genomic_DNA"/>
</dbReference>
<sequence length="952" mass="107218">MIYRAYYGFIKNPRINSKGFNTSAVLGFVNTLEEVLKKEEPTHIGVAFDPSGPTFRHEAFPEYKAQREETPEVIRLSVPIIKDLIRAYRIPILEVKGYEADDVIGTLATEAGRRGIETFMMTPDKDYGQLVGEHVYMYRPKHTGGFEVMGVDEIKEKFGIETTEQVIDMLGLMGDTADNIPGCPGVGEKTAQKLIAQFGSIENLLAHSDELKGALKKKVESNREQIAFSRFLATIKTDVPITLNLDELKREQPDEEALRRIFEELEFRTLTERLFGSKGTAADEPSQGKNNGRGKKTTHTAETNGQLSLFGTPTEGGSSSTTDAATQGLLFAEFPTDGQGDGKYATLASLKEGSYDYQLVDTEEKRAQLLQNLLTAEIFSLDTETTGTDALTAQLVGMSFSYAKNQAFYVPVPAQRDEALKIVNEFRPALERTDGLKVGQNIKYDLQMLARYGVEVRGELFDTMVAHYVLQPELHHNMDYLAEIYLHYRTIPIEDLIGPKGKGQKNMRDLTPDQVYKYACEDADITLQLKEVLEAELHQAGEEGALRIFRDIEMPLVPVLAYMERNGVRVDTEALRQTSEHFSARMQQLEQEVHQLAGVEFNIASPKQVGEVLFDRLHITDKAKKTKTGQYVTSEEVLEGLRGKHEIVGKILEHRGLKKLLGTYIDALPLLINKETGRIHTSFNQTVTATGRLSSSNPNLQNIPIRNEDGKEIRKAFIPDDGCEFFSADYSQIELRIMAHLSGDAHMIEAFREGDDIHAATAAKVFKVPLEQVTREQRSKAKTANFGIIYGISVFGLAERMNVDRKEAKELIEGYFETYPQIKAYMDHSIEVARQQGYIETIFGRKRYLPDIHSRNAVVRGYAERNAINAPIQGSAADIIKVAMVRIYQRFQTESIRSKMILQVHDELNFSVVPEEREKVQQIVIEEMEKAYQMQVPLRADCGWGSNWLEAH</sequence>
<dbReference type="CDD" id="cd08637">
    <property type="entry name" value="DNA_pol_A_pol_I_C"/>
    <property type="match status" value="1"/>
</dbReference>
<dbReference type="InterPro" id="IPR018320">
    <property type="entry name" value="DNA_polymerase_1"/>
</dbReference>
<keyword evidence="12" id="KW-0234">DNA repair</keyword>
<keyword evidence="8" id="KW-0378">Hydrolase</keyword>
<dbReference type="AlphaFoldDB" id="J9FZV2"/>
<dbReference type="SUPFAM" id="SSF56672">
    <property type="entry name" value="DNA/RNA polymerases"/>
    <property type="match status" value="1"/>
</dbReference>
<keyword evidence="5" id="KW-0235">DNA replication</keyword>
<dbReference type="SUPFAM" id="SSF53098">
    <property type="entry name" value="Ribonuclease H-like"/>
    <property type="match status" value="1"/>
</dbReference>
<dbReference type="InterPro" id="IPR001098">
    <property type="entry name" value="DNA-dir_DNA_pol_A_palm_dom"/>
</dbReference>
<dbReference type="NCBIfam" id="NF004397">
    <property type="entry name" value="PRK05755.1"/>
    <property type="match status" value="1"/>
</dbReference>
<dbReference type="CDD" id="cd09859">
    <property type="entry name" value="PIN_53EXO"/>
    <property type="match status" value="1"/>
</dbReference>
<comment type="caution">
    <text evidence="18">The sequence shown here is derived from an EMBL/GenBank/DDBJ whole genome shotgun (WGS) entry which is preliminary data.</text>
</comment>
<dbReference type="GO" id="GO:0006261">
    <property type="term" value="P:DNA-templated DNA replication"/>
    <property type="evidence" value="ECO:0007669"/>
    <property type="project" value="InterPro"/>
</dbReference>
<proteinExistence type="inferred from homology"/>
<evidence type="ECO:0000256" key="3">
    <source>
        <dbReference type="ARBA" id="ARBA00022679"/>
    </source>
</evidence>
<keyword evidence="7" id="KW-0227">DNA damage</keyword>
<protein>
    <recommendedName>
        <fullName evidence="2">DNA-directed DNA polymerase</fullName>
        <ecNumber evidence="2">2.7.7.7</ecNumber>
    </recommendedName>
</protein>
<evidence type="ECO:0000256" key="8">
    <source>
        <dbReference type="ARBA" id="ARBA00022801"/>
    </source>
</evidence>
<dbReference type="GO" id="GO:0003677">
    <property type="term" value="F:DNA binding"/>
    <property type="evidence" value="ECO:0007669"/>
    <property type="project" value="UniProtKB-KW"/>
</dbReference>
<comment type="catalytic activity">
    <reaction evidence="13">
        <text>DNA(n) + a 2'-deoxyribonucleoside 5'-triphosphate = DNA(n+1) + diphosphate</text>
        <dbReference type="Rhea" id="RHEA:22508"/>
        <dbReference type="Rhea" id="RHEA-COMP:17339"/>
        <dbReference type="Rhea" id="RHEA-COMP:17340"/>
        <dbReference type="ChEBI" id="CHEBI:33019"/>
        <dbReference type="ChEBI" id="CHEBI:61560"/>
        <dbReference type="ChEBI" id="CHEBI:173112"/>
        <dbReference type="EC" id="2.7.7.7"/>
    </reaction>
</comment>
<feature type="domain" description="3'-5' exonuclease" evidence="15">
    <location>
        <begin position="357"/>
        <end position="538"/>
    </location>
</feature>
<dbReference type="InterPro" id="IPR002298">
    <property type="entry name" value="DNA_polymerase_A"/>
</dbReference>
<keyword evidence="9" id="KW-0269">Exonuclease</keyword>
<dbReference type="SMART" id="SM00474">
    <property type="entry name" value="35EXOc"/>
    <property type="match status" value="1"/>
</dbReference>
<dbReference type="GO" id="GO:0003887">
    <property type="term" value="F:DNA-directed DNA polymerase activity"/>
    <property type="evidence" value="ECO:0007669"/>
    <property type="project" value="UniProtKB-KW"/>
</dbReference>
<evidence type="ECO:0000256" key="5">
    <source>
        <dbReference type="ARBA" id="ARBA00022705"/>
    </source>
</evidence>
<dbReference type="PANTHER" id="PTHR10133">
    <property type="entry name" value="DNA POLYMERASE I"/>
    <property type="match status" value="1"/>
</dbReference>
<keyword evidence="4" id="KW-0548">Nucleotidyltransferase</keyword>
<dbReference type="InterPro" id="IPR002421">
    <property type="entry name" value="5-3_exonuclease"/>
</dbReference>
<dbReference type="InterPro" id="IPR002562">
    <property type="entry name" value="3'-5'_exonuclease_dom"/>
</dbReference>
<dbReference type="PROSITE" id="PS00447">
    <property type="entry name" value="DNA_POLYMERASE_A"/>
    <property type="match status" value="1"/>
</dbReference>
<name>J9FZV2_9ZZZZ</name>
<evidence type="ECO:0000256" key="2">
    <source>
        <dbReference type="ARBA" id="ARBA00012417"/>
    </source>
</evidence>
<evidence type="ECO:0000256" key="1">
    <source>
        <dbReference type="ARBA" id="ARBA00007705"/>
    </source>
</evidence>
<dbReference type="GO" id="GO:0008408">
    <property type="term" value="F:3'-5' exonuclease activity"/>
    <property type="evidence" value="ECO:0007669"/>
    <property type="project" value="InterPro"/>
</dbReference>
<evidence type="ECO:0000313" key="18">
    <source>
        <dbReference type="EMBL" id="EJW95047.1"/>
    </source>
</evidence>
<dbReference type="FunFam" id="1.10.150.20:FF:000003">
    <property type="entry name" value="DNA polymerase I"/>
    <property type="match status" value="1"/>
</dbReference>
<dbReference type="InterPro" id="IPR019760">
    <property type="entry name" value="DNA-dir_DNA_pol_A_CS"/>
</dbReference>
<feature type="region of interest" description="Disordered" evidence="14">
    <location>
        <begin position="276"/>
        <end position="322"/>
    </location>
</feature>
<dbReference type="Gene3D" id="1.20.1060.10">
    <property type="entry name" value="Taq DNA Polymerase, Chain T, domain 4"/>
    <property type="match status" value="1"/>
</dbReference>
<dbReference type="SMART" id="SM00279">
    <property type="entry name" value="HhH2"/>
    <property type="match status" value="1"/>
</dbReference>
<dbReference type="Gene3D" id="3.30.420.10">
    <property type="entry name" value="Ribonuclease H-like superfamily/Ribonuclease H"/>
    <property type="match status" value="1"/>
</dbReference>
<feature type="compositionally biased region" description="Polar residues" evidence="14">
    <location>
        <begin position="300"/>
        <end position="309"/>
    </location>
</feature>
<dbReference type="InterPro" id="IPR036397">
    <property type="entry name" value="RNaseH_sf"/>
</dbReference>
<dbReference type="SUPFAM" id="SSF88723">
    <property type="entry name" value="PIN domain-like"/>
    <property type="match status" value="1"/>
</dbReference>
<dbReference type="GO" id="GO:0008409">
    <property type="term" value="F:5'-3' exonuclease activity"/>
    <property type="evidence" value="ECO:0007669"/>
    <property type="project" value="InterPro"/>
</dbReference>
<dbReference type="InterPro" id="IPR043502">
    <property type="entry name" value="DNA/RNA_pol_sf"/>
</dbReference>
<dbReference type="SUPFAM" id="SSF47807">
    <property type="entry name" value="5' to 3' exonuclease, C-terminal subdomain"/>
    <property type="match status" value="1"/>
</dbReference>
<evidence type="ECO:0000256" key="10">
    <source>
        <dbReference type="ARBA" id="ARBA00022932"/>
    </source>
</evidence>
<dbReference type="FunFam" id="1.10.150.20:FF:000002">
    <property type="entry name" value="DNA polymerase I"/>
    <property type="match status" value="1"/>
</dbReference>
<dbReference type="EC" id="2.7.7.7" evidence="2"/>
<dbReference type="Pfam" id="PF01367">
    <property type="entry name" value="5_3_exonuc"/>
    <property type="match status" value="1"/>
</dbReference>
<accession>J9FZV2</accession>
<dbReference type="InterPro" id="IPR036279">
    <property type="entry name" value="5-3_exonuclease_C_sf"/>
</dbReference>
<dbReference type="Pfam" id="PF02739">
    <property type="entry name" value="5_3_exonuc_N"/>
    <property type="match status" value="1"/>
</dbReference>
<dbReference type="InterPro" id="IPR029060">
    <property type="entry name" value="PIN-like_dom_sf"/>
</dbReference>
<dbReference type="NCBIfam" id="TIGR00593">
    <property type="entry name" value="pola"/>
    <property type="match status" value="1"/>
</dbReference>
<dbReference type="Pfam" id="PF01612">
    <property type="entry name" value="DNA_pol_A_exo1"/>
    <property type="match status" value="1"/>
</dbReference>
<evidence type="ECO:0000256" key="14">
    <source>
        <dbReference type="SAM" id="MobiDB-lite"/>
    </source>
</evidence>
<evidence type="ECO:0000256" key="11">
    <source>
        <dbReference type="ARBA" id="ARBA00023125"/>
    </source>
</evidence>
<feature type="compositionally biased region" description="Low complexity" evidence="14">
    <location>
        <begin position="311"/>
        <end position="322"/>
    </location>
</feature>
<dbReference type="InterPro" id="IPR020045">
    <property type="entry name" value="DNA_polI_H3TH"/>
</dbReference>
<keyword evidence="3" id="KW-0808">Transferase</keyword>